<comment type="catalytic activity">
    <reaction evidence="6 7">
        <text>[phosphate](n) + ATP = [phosphate](n+1) + ADP</text>
        <dbReference type="Rhea" id="RHEA:19573"/>
        <dbReference type="Rhea" id="RHEA-COMP:9859"/>
        <dbReference type="Rhea" id="RHEA-COMP:14280"/>
        <dbReference type="ChEBI" id="CHEBI:16838"/>
        <dbReference type="ChEBI" id="CHEBI:30616"/>
        <dbReference type="ChEBI" id="CHEBI:456216"/>
        <dbReference type="EC" id="2.7.4.1"/>
    </reaction>
</comment>
<proteinExistence type="inferred from homology"/>
<keyword evidence="6" id="KW-0479">Metal-binding</keyword>
<evidence type="ECO:0000256" key="3">
    <source>
        <dbReference type="ARBA" id="ARBA00022741"/>
    </source>
</evidence>
<evidence type="ECO:0000256" key="5">
    <source>
        <dbReference type="ARBA" id="ARBA00022840"/>
    </source>
</evidence>
<dbReference type="Gene3D" id="3.30.870.10">
    <property type="entry name" value="Endonuclease Chain A"/>
    <property type="match status" value="2"/>
</dbReference>
<dbReference type="Pfam" id="PF17941">
    <property type="entry name" value="PP_kinase_C_1"/>
    <property type="match status" value="1"/>
</dbReference>
<dbReference type="EC" id="2.7.4.1" evidence="6 7"/>
<dbReference type="Gene3D" id="3.30.1840.10">
    <property type="entry name" value="Polyphosphate kinase middle domain"/>
    <property type="match status" value="1"/>
</dbReference>
<feature type="active site" description="Phosphohistidine intermediate" evidence="6">
    <location>
        <position position="431"/>
    </location>
</feature>
<keyword evidence="13" id="KW-1185">Reference proteome</keyword>
<sequence length="701" mass="79444">MPQNSLNKSANFINRELSWLRFNTRVLSEAQDENNPLLERLKFIAIYGTNLDEFYMVRVAGLKRLYSAGITESGPDRLTPKDQLEQIRSYLKREKKCLEDCYFSIKEGLAKLGLHIKTYAQGNKQEKQELQEYFLNHLYPIVVPIAVDATHPFPHLNNLSYVLALKLQNLDNPNEIKFGMTRISRMLPGFVQLGDTYFCTDSIVAEFTNELFPGFKALSWSAFRVTRNADMEIEEEEGDDFMALMTEGLKSRRKGEIIRLEIGKTDDLELKNFITQYIQVAPEDIYESEVPMNSSILWEIVGNKNFAKLTFPSYTSKVLPPLDSNVNLFSVLDSQDILSFQPYESFDPVVNFIQSAAKDPDVFSIRMTLYRVGKNSPIVKSLIEAAENGKQVTALVELKARFDEENNLHWARALESAGAHVIYGVPGLKVHAKIALVIKSIGKELREYVHLSTGNYNPSTAKIYTDISYMTSKRAFTQDATKFFHNLSGFSHKSKLSVLLAAPLQIKPKILDLIENEARMGSEGRIILKANSIVDTDVILALYKASNAGVKIDLIVRGICCLRPGIKGVSENIRVVSIVGKYLEHARIYYFKHAEVPIYFASADLMPRNLERRVELMTPVFDDELANKLFEIIKIQSEDNAKAHELGSNGEYTKLAPKSSEKPISSQKILEEHTNALYSSLKQEERAIKAKKLASRMFKES</sequence>
<dbReference type="GO" id="GO:0008976">
    <property type="term" value="F:polyphosphate kinase activity"/>
    <property type="evidence" value="ECO:0007669"/>
    <property type="project" value="UniProtKB-UniRule"/>
</dbReference>
<feature type="binding site" evidence="6">
    <location>
        <position position="464"/>
    </location>
    <ligand>
        <name>ATP</name>
        <dbReference type="ChEBI" id="CHEBI:30616"/>
    </ligand>
</feature>
<dbReference type="NCBIfam" id="NF003924">
    <property type="entry name" value="PRK05443.3-2"/>
    <property type="match status" value="1"/>
</dbReference>
<protein>
    <recommendedName>
        <fullName evidence="6 7">Polyphosphate kinase</fullName>
        <ecNumber evidence="6 7">2.7.4.1</ecNumber>
    </recommendedName>
    <alternativeName>
        <fullName evidence="6">ATP-polyphosphate phosphotransferase</fullName>
    </alternativeName>
    <alternativeName>
        <fullName evidence="6">Polyphosphoric acid kinase</fullName>
    </alternativeName>
</protein>
<dbReference type="InterPro" id="IPR024953">
    <property type="entry name" value="PP_kinase_middle"/>
</dbReference>
<feature type="domain" description="Polyphosphate kinase C-terminal" evidence="10">
    <location>
        <begin position="499"/>
        <end position="667"/>
    </location>
</feature>
<feature type="domain" description="Polyphosphate kinase middle" evidence="8">
    <location>
        <begin position="126"/>
        <end position="300"/>
    </location>
</feature>
<evidence type="ECO:0000259" key="11">
    <source>
        <dbReference type="Pfam" id="PF17941"/>
    </source>
</evidence>
<dbReference type="SUPFAM" id="SSF140356">
    <property type="entry name" value="PPK N-terminal domain-like"/>
    <property type="match status" value="1"/>
</dbReference>
<evidence type="ECO:0000313" key="12">
    <source>
        <dbReference type="EMBL" id="PKT82360.1"/>
    </source>
</evidence>
<dbReference type="NCBIfam" id="NF003921">
    <property type="entry name" value="PRK05443.2-2"/>
    <property type="match status" value="1"/>
</dbReference>
<name>A0A2N3PL00_9HELI</name>
<evidence type="ECO:0000259" key="8">
    <source>
        <dbReference type="Pfam" id="PF02503"/>
    </source>
</evidence>
<keyword evidence="1 6" id="KW-0597">Phosphoprotein</keyword>
<dbReference type="InterPro" id="IPR041108">
    <property type="entry name" value="PP_kinase_C_1"/>
</dbReference>
<dbReference type="GO" id="GO:0046872">
    <property type="term" value="F:metal ion binding"/>
    <property type="evidence" value="ECO:0007669"/>
    <property type="project" value="UniProtKB-KW"/>
</dbReference>
<dbReference type="RefSeq" id="WP_101312939.1">
    <property type="nucleotide sequence ID" value="NZ_MBPJ01000004.1"/>
</dbReference>
<dbReference type="Pfam" id="PF13090">
    <property type="entry name" value="PP_kinase_C"/>
    <property type="match status" value="1"/>
</dbReference>
<dbReference type="Proteomes" id="UP000233350">
    <property type="component" value="Unassembled WGS sequence"/>
</dbReference>
<dbReference type="Pfam" id="PF13089">
    <property type="entry name" value="PP_kinase_N"/>
    <property type="match status" value="1"/>
</dbReference>
<dbReference type="PANTHER" id="PTHR30218">
    <property type="entry name" value="POLYPHOSPHATE KINASE"/>
    <property type="match status" value="1"/>
</dbReference>
<dbReference type="Pfam" id="PF02503">
    <property type="entry name" value="PP_kinase"/>
    <property type="match status" value="1"/>
</dbReference>
<dbReference type="STRING" id="556267.HWAG_01585"/>
<keyword evidence="6" id="KW-0460">Magnesium</keyword>
<evidence type="ECO:0000256" key="6">
    <source>
        <dbReference type="HAMAP-Rule" id="MF_00347"/>
    </source>
</evidence>
<dbReference type="InterPro" id="IPR025198">
    <property type="entry name" value="PPK_N_dom"/>
</dbReference>
<keyword evidence="4 6" id="KW-0418">Kinase</keyword>
<dbReference type="InterPro" id="IPR003414">
    <property type="entry name" value="PP_kinase"/>
</dbReference>
<dbReference type="CDD" id="cd09168">
    <property type="entry name" value="PLDc_PaPPK1_C2_like"/>
    <property type="match status" value="1"/>
</dbReference>
<organism evidence="12 13">
    <name type="scientific">Helicobacter winghamensis</name>
    <dbReference type="NCBI Taxonomy" id="157268"/>
    <lineage>
        <taxon>Bacteria</taxon>
        <taxon>Pseudomonadati</taxon>
        <taxon>Campylobacterota</taxon>
        <taxon>Epsilonproteobacteria</taxon>
        <taxon>Campylobacterales</taxon>
        <taxon>Helicobacteraceae</taxon>
        <taxon>Helicobacter</taxon>
    </lineage>
</organism>
<evidence type="ECO:0000256" key="4">
    <source>
        <dbReference type="ARBA" id="ARBA00022777"/>
    </source>
</evidence>
<dbReference type="SUPFAM" id="SSF143724">
    <property type="entry name" value="PHP14-like"/>
    <property type="match status" value="1"/>
</dbReference>
<feature type="binding site" evidence="6">
    <location>
        <position position="557"/>
    </location>
    <ligand>
        <name>ATP</name>
        <dbReference type="ChEBI" id="CHEBI:30616"/>
    </ligand>
</feature>
<dbReference type="EMBL" id="MBPK01000005">
    <property type="protein sequence ID" value="PKT82360.1"/>
    <property type="molecule type" value="Genomic_DNA"/>
</dbReference>
<dbReference type="GO" id="GO:0006799">
    <property type="term" value="P:polyphosphate biosynthetic process"/>
    <property type="evidence" value="ECO:0007669"/>
    <property type="project" value="UniProtKB-UniRule"/>
</dbReference>
<feature type="domain" description="Polyphosphate kinase N-terminal" evidence="9">
    <location>
        <begin position="12"/>
        <end position="116"/>
    </location>
</feature>
<evidence type="ECO:0000256" key="2">
    <source>
        <dbReference type="ARBA" id="ARBA00022679"/>
    </source>
</evidence>
<accession>A0A2N3PL00</accession>
<feature type="binding site" evidence="6">
    <location>
        <position position="50"/>
    </location>
    <ligand>
        <name>ATP</name>
        <dbReference type="ChEBI" id="CHEBI:30616"/>
    </ligand>
</feature>
<comment type="function">
    <text evidence="6 7">Catalyzes the reversible transfer of the terminal phosphate of ATP to form a long-chain polyphosphate (polyP).</text>
</comment>
<feature type="domain" description="Polyphosphate kinase C-terminal" evidence="11">
    <location>
        <begin position="328"/>
        <end position="492"/>
    </location>
</feature>
<comment type="similarity">
    <text evidence="6 7">Belongs to the polyphosphate kinase 1 (PPK1) family.</text>
</comment>
<comment type="caution">
    <text evidence="12">The sequence shown here is derived from an EMBL/GenBank/DDBJ whole genome shotgun (WGS) entry which is preliminary data.</text>
</comment>
<dbReference type="NCBIfam" id="TIGR03705">
    <property type="entry name" value="poly_P_kin"/>
    <property type="match status" value="1"/>
</dbReference>
<dbReference type="InterPro" id="IPR036832">
    <property type="entry name" value="PPK_N_dom_sf"/>
</dbReference>
<keyword evidence="5 6" id="KW-0067">ATP-binding</keyword>
<dbReference type="InterPro" id="IPR036830">
    <property type="entry name" value="PP_kinase_middle_dom_sf"/>
</dbReference>
<comment type="PTM">
    <text evidence="6 7">An intermediate of this reaction is the autophosphorylated ppk in which a phosphate is covalently linked to a histidine residue through a N-P bond.</text>
</comment>
<dbReference type="CDD" id="cd09165">
    <property type="entry name" value="PLDc_PaPPK1_C1_like"/>
    <property type="match status" value="1"/>
</dbReference>
<dbReference type="AlphaFoldDB" id="A0A2N3PL00"/>
<comment type="cofactor">
    <cofactor evidence="6">
        <name>Mg(2+)</name>
        <dbReference type="ChEBI" id="CHEBI:18420"/>
    </cofactor>
</comment>
<evidence type="ECO:0000256" key="1">
    <source>
        <dbReference type="ARBA" id="ARBA00022553"/>
    </source>
</evidence>
<dbReference type="GO" id="GO:0005524">
    <property type="term" value="F:ATP binding"/>
    <property type="evidence" value="ECO:0007669"/>
    <property type="project" value="UniProtKB-KW"/>
</dbReference>
<dbReference type="PIRSF" id="PIRSF015589">
    <property type="entry name" value="PP_kinase"/>
    <property type="match status" value="1"/>
</dbReference>
<keyword evidence="2 6" id="KW-0808">Transferase</keyword>
<evidence type="ECO:0000313" key="13">
    <source>
        <dbReference type="Proteomes" id="UP000233350"/>
    </source>
</evidence>
<dbReference type="HAMAP" id="MF_00347">
    <property type="entry name" value="Polyphosphate_kinase"/>
    <property type="match status" value="1"/>
</dbReference>
<feature type="binding site" evidence="6">
    <location>
        <position position="371"/>
    </location>
    <ligand>
        <name>Mg(2+)</name>
        <dbReference type="ChEBI" id="CHEBI:18420"/>
    </ligand>
</feature>
<evidence type="ECO:0000259" key="9">
    <source>
        <dbReference type="Pfam" id="PF13089"/>
    </source>
</evidence>
<dbReference type="SUPFAM" id="SSF56024">
    <property type="entry name" value="Phospholipase D/nuclease"/>
    <property type="match status" value="2"/>
</dbReference>
<dbReference type="PANTHER" id="PTHR30218:SF0">
    <property type="entry name" value="POLYPHOSPHATE KINASE"/>
    <property type="match status" value="1"/>
</dbReference>
<evidence type="ECO:0000256" key="7">
    <source>
        <dbReference type="RuleBase" id="RU003800"/>
    </source>
</evidence>
<gene>
    <name evidence="6" type="primary">ppk</name>
    <name evidence="12" type="ORF">BCM31_06615</name>
</gene>
<evidence type="ECO:0000259" key="10">
    <source>
        <dbReference type="Pfam" id="PF13090"/>
    </source>
</evidence>
<dbReference type="NCBIfam" id="NF003917">
    <property type="entry name" value="PRK05443.1-1"/>
    <property type="match status" value="1"/>
</dbReference>
<dbReference type="GO" id="GO:0009358">
    <property type="term" value="C:polyphosphate kinase complex"/>
    <property type="evidence" value="ECO:0007669"/>
    <property type="project" value="InterPro"/>
</dbReference>
<reference evidence="12 13" key="1">
    <citation type="submission" date="2016-07" db="EMBL/GenBank/DDBJ databases">
        <title>Detection of Helicobacter winghamensis from caecal content of red fox (Vulpes vulpes).</title>
        <authorList>
            <person name="Zanoni R.G."/>
            <person name="Florio D."/>
            <person name="Caffara M."/>
            <person name="Renzi M."/>
            <person name="Parisi A."/>
            <person name="Pasquali F."/>
            <person name="Manfreda G."/>
        </authorList>
    </citation>
    <scope>NUCLEOTIDE SEQUENCE [LARGE SCALE GENOMIC DNA]</scope>
    <source>
        <strain evidence="12 13">295_13</strain>
    </source>
</reference>
<dbReference type="Gene3D" id="1.20.58.310">
    <property type="entry name" value="Polyphosphate kinase N-terminal domain"/>
    <property type="match status" value="1"/>
</dbReference>
<dbReference type="OrthoDB" id="9761456at2"/>
<dbReference type="InterPro" id="IPR025200">
    <property type="entry name" value="PPK_C_dom2"/>
</dbReference>
<keyword evidence="3 6" id="KW-0547">Nucleotide-binding</keyword>
<feature type="binding site" evidence="6">
    <location>
        <position position="585"/>
    </location>
    <ligand>
        <name>ATP</name>
        <dbReference type="ChEBI" id="CHEBI:30616"/>
    </ligand>
</feature>
<feature type="binding site" evidence="6">
    <location>
        <position position="401"/>
    </location>
    <ligand>
        <name>Mg(2+)</name>
        <dbReference type="ChEBI" id="CHEBI:18420"/>
    </ligand>
</feature>